<evidence type="ECO:0000259" key="7">
    <source>
        <dbReference type="Pfam" id="PF02836"/>
    </source>
</evidence>
<gene>
    <name evidence="8" type="ORF">A5CBH24_05940</name>
</gene>
<dbReference type="InterPro" id="IPR006103">
    <property type="entry name" value="Glyco_hydro_2_cat"/>
</dbReference>
<dbReference type="EC" id="3.2.1.23" evidence="3"/>
<feature type="signal peptide" evidence="6">
    <location>
        <begin position="1"/>
        <end position="22"/>
    </location>
</feature>
<protein>
    <recommendedName>
        <fullName evidence="3">beta-galactosidase</fullName>
        <ecNumber evidence="3">3.2.1.23</ecNumber>
    </recommendedName>
</protein>
<dbReference type="InterPro" id="IPR013783">
    <property type="entry name" value="Ig-like_fold"/>
</dbReference>
<dbReference type="GO" id="GO:0005990">
    <property type="term" value="P:lactose catabolic process"/>
    <property type="evidence" value="ECO:0007669"/>
    <property type="project" value="TreeGrafter"/>
</dbReference>
<evidence type="ECO:0000256" key="3">
    <source>
        <dbReference type="ARBA" id="ARBA00012756"/>
    </source>
</evidence>
<dbReference type="GO" id="GO:0004565">
    <property type="term" value="F:beta-galactosidase activity"/>
    <property type="evidence" value="ECO:0007669"/>
    <property type="project" value="UniProtKB-EC"/>
</dbReference>
<accession>A0A4Y1WQA2</accession>
<dbReference type="InterPro" id="IPR050347">
    <property type="entry name" value="Bact_Beta-galactosidase"/>
</dbReference>
<dbReference type="Pfam" id="PF02836">
    <property type="entry name" value="Glyco_hydro_2_C"/>
    <property type="match status" value="1"/>
</dbReference>
<dbReference type="KEGG" id="acou:A5CBH24_05940"/>
<keyword evidence="6" id="KW-0732">Signal</keyword>
<evidence type="ECO:0000256" key="5">
    <source>
        <dbReference type="ARBA" id="ARBA00023295"/>
    </source>
</evidence>
<dbReference type="PANTHER" id="PTHR46323:SF2">
    <property type="entry name" value="BETA-GALACTOSIDASE"/>
    <property type="match status" value="1"/>
</dbReference>
<dbReference type="PANTHER" id="PTHR46323">
    <property type="entry name" value="BETA-GALACTOSIDASE"/>
    <property type="match status" value="1"/>
</dbReference>
<keyword evidence="4" id="KW-0378">Hydrolase</keyword>
<dbReference type="GO" id="GO:0009341">
    <property type="term" value="C:beta-galactosidase complex"/>
    <property type="evidence" value="ECO:0007669"/>
    <property type="project" value="TreeGrafter"/>
</dbReference>
<dbReference type="InterPro" id="IPR008979">
    <property type="entry name" value="Galactose-bd-like_sf"/>
</dbReference>
<dbReference type="Gene3D" id="2.60.120.260">
    <property type="entry name" value="Galactose-binding domain-like"/>
    <property type="match status" value="1"/>
</dbReference>
<dbReference type="OrthoDB" id="9801077at2"/>
<name>A0A4Y1WQA2_9BACT</name>
<dbReference type="Proteomes" id="UP000318946">
    <property type="component" value="Chromosome"/>
</dbReference>
<evidence type="ECO:0000313" key="9">
    <source>
        <dbReference type="Proteomes" id="UP000318946"/>
    </source>
</evidence>
<organism evidence="8 9">
    <name type="scientific">Alistipes communis</name>
    <dbReference type="NCBI Taxonomy" id="2585118"/>
    <lineage>
        <taxon>Bacteria</taxon>
        <taxon>Pseudomonadati</taxon>
        <taxon>Bacteroidota</taxon>
        <taxon>Bacteroidia</taxon>
        <taxon>Bacteroidales</taxon>
        <taxon>Rikenellaceae</taxon>
        <taxon>Alistipes</taxon>
    </lineage>
</organism>
<feature type="chain" id="PRO_5021503526" description="beta-galactosidase" evidence="6">
    <location>
        <begin position="23"/>
        <end position="438"/>
    </location>
</feature>
<dbReference type="InterPro" id="IPR036156">
    <property type="entry name" value="Beta-gal/glucu_dom_sf"/>
</dbReference>
<dbReference type="SUPFAM" id="SSF49303">
    <property type="entry name" value="beta-Galactosidase/glucuronidase domain"/>
    <property type="match status" value="1"/>
</dbReference>
<evidence type="ECO:0000256" key="6">
    <source>
        <dbReference type="SAM" id="SignalP"/>
    </source>
</evidence>
<sequence length="438" mass="50101">MKRFITLWTALFALAGAGAQTAEVFRSEFVPFDTRDDAALLRRGNIAHYETFSPQIVVQQADTTTVGQVVEVPLLLTDRDIYLHLENVGSAYTLLVNDARVADVEDDRTPREFLISPYIRPGRNAVMLDLRPSKTPQLQADAPAPRLAYANSYLVFQHRLHIDDYSVALVPDSTRKYGVLKLDIVVENSYNGEEPITAGYDIYDPKGKLLDYGSREIMVEGRSRDTVHIERLIYHAYANQWDDKRQPLYKVTLYTKRNSMLWEYIPLYVGFGESEYRDGRFYRFDKELSLRPQRYNAAADEKTTAAEMKALKARGINTLLPDYPQPYWFYTLADRTGFYVVDCAAIYAPDARDDRSVGGTPSNDPRLTDEYLGRVKAMYHRSRNHTSIIGFALGRDSGNGYNMYKAYQWLKSVEPSKPVFYVGADGEWNSDAIPFRMQ</sequence>
<proteinExistence type="inferred from homology"/>
<evidence type="ECO:0000256" key="1">
    <source>
        <dbReference type="ARBA" id="ARBA00001412"/>
    </source>
</evidence>
<dbReference type="SUPFAM" id="SSF49785">
    <property type="entry name" value="Galactose-binding domain-like"/>
    <property type="match status" value="1"/>
</dbReference>
<comment type="catalytic activity">
    <reaction evidence="1">
        <text>Hydrolysis of terminal non-reducing beta-D-galactose residues in beta-D-galactosides.</text>
        <dbReference type="EC" id="3.2.1.23"/>
    </reaction>
</comment>
<dbReference type="EMBL" id="AP019735">
    <property type="protein sequence ID" value="BBL03281.1"/>
    <property type="molecule type" value="Genomic_DNA"/>
</dbReference>
<dbReference type="GeneID" id="78341311"/>
<keyword evidence="5" id="KW-0326">Glycosidase</keyword>
<dbReference type="RefSeq" id="WP_141412159.1">
    <property type="nucleotide sequence ID" value="NZ_AP019735.1"/>
</dbReference>
<feature type="domain" description="Glycoside hydrolase family 2 catalytic" evidence="7">
    <location>
        <begin position="299"/>
        <end position="426"/>
    </location>
</feature>
<reference evidence="9" key="1">
    <citation type="submission" date="2019-06" db="EMBL/GenBank/DDBJ databases">
        <title>Alistipes onderdonkii subsp. vulgaris subsp. nov., Alistipes dispar sp. nov. and Alistipes communis sp. nov., isolated from human faeces, and creation of Alistipes onderdonkii subsp. onderdonkii subsp. nov.</title>
        <authorList>
            <person name="Sakamoto M."/>
            <person name="Ikeyama N."/>
            <person name="Ogata Y."/>
            <person name="Suda W."/>
            <person name="Iino T."/>
            <person name="Hattori M."/>
            <person name="Ohkuma M."/>
        </authorList>
    </citation>
    <scope>NUCLEOTIDE SEQUENCE [LARGE SCALE GENOMIC DNA]</scope>
    <source>
        <strain evidence="9">5CBH24</strain>
    </source>
</reference>
<evidence type="ECO:0000313" key="8">
    <source>
        <dbReference type="EMBL" id="BBL03281.1"/>
    </source>
</evidence>
<dbReference type="InterPro" id="IPR017853">
    <property type="entry name" value="GH"/>
</dbReference>
<dbReference type="Gene3D" id="3.20.20.80">
    <property type="entry name" value="Glycosidases"/>
    <property type="match status" value="1"/>
</dbReference>
<dbReference type="SUPFAM" id="SSF51445">
    <property type="entry name" value="(Trans)glycosidases"/>
    <property type="match status" value="1"/>
</dbReference>
<evidence type="ECO:0000256" key="2">
    <source>
        <dbReference type="ARBA" id="ARBA00007401"/>
    </source>
</evidence>
<dbReference type="Gene3D" id="2.60.40.10">
    <property type="entry name" value="Immunoglobulins"/>
    <property type="match status" value="1"/>
</dbReference>
<evidence type="ECO:0000256" key="4">
    <source>
        <dbReference type="ARBA" id="ARBA00022801"/>
    </source>
</evidence>
<keyword evidence="9" id="KW-1185">Reference proteome</keyword>
<dbReference type="AlphaFoldDB" id="A0A4Y1WQA2"/>
<comment type="similarity">
    <text evidence="2">Belongs to the glycosyl hydrolase 2 family.</text>
</comment>